<name>A0A1I7ML37_9MICC</name>
<evidence type="ECO:0000313" key="8">
    <source>
        <dbReference type="Proteomes" id="UP000198881"/>
    </source>
</evidence>
<evidence type="ECO:0000256" key="5">
    <source>
        <dbReference type="ARBA" id="ARBA00022691"/>
    </source>
</evidence>
<dbReference type="GO" id="GO:1904047">
    <property type="term" value="F:S-adenosyl-L-methionine binding"/>
    <property type="evidence" value="ECO:0007669"/>
    <property type="project" value="TreeGrafter"/>
</dbReference>
<dbReference type="EC" id="2.1.1.72" evidence="2"/>
<keyword evidence="5" id="KW-0949">S-adenosyl-L-methionine</keyword>
<organism evidence="7 8">
    <name type="scientific">Micrococcus terreus</name>
    <dbReference type="NCBI Taxonomy" id="574650"/>
    <lineage>
        <taxon>Bacteria</taxon>
        <taxon>Bacillati</taxon>
        <taxon>Actinomycetota</taxon>
        <taxon>Actinomycetes</taxon>
        <taxon>Micrococcales</taxon>
        <taxon>Micrococcaceae</taxon>
        <taxon>Micrococcus</taxon>
    </lineage>
</organism>
<keyword evidence="4" id="KW-0808">Transferase</keyword>
<sequence length="297" mass="33096">MSTSAIGVSTRRPRISPLRYPGGKSALYSRLRKMIRDMDLAGCTYVEPYAGGVGAGLSLLVTGQVERVVINDLDPAIHAFWTTVQSEPGWLIERIHKAKLDVTEWRRQREIYVAADTSDLSQLGFATFYLNRTNRSGVLNGGPIGGLDQTGNYKIDARFNRDGLVERIRILSLYADNIVPTSRDGIEVISEYAPKDDVFIYADPPYFEKAGSLYLNAFSATDHEDLARVLNSVADRPWVLTYDNAPQVAELYAARRRREFELHYSAHRVGKATEIAVLSESVPEIGQGWPLTPTTLT</sequence>
<dbReference type="Gene3D" id="3.40.50.150">
    <property type="entry name" value="Vaccinia Virus protein VP39"/>
    <property type="match status" value="1"/>
</dbReference>
<dbReference type="GO" id="GO:0043565">
    <property type="term" value="F:sequence-specific DNA binding"/>
    <property type="evidence" value="ECO:0007669"/>
    <property type="project" value="TreeGrafter"/>
</dbReference>
<dbReference type="PANTHER" id="PTHR30481:SF2">
    <property type="entry name" value="SITE-SPECIFIC DNA-METHYLTRANSFERASE (ADENINE-SPECIFIC)"/>
    <property type="match status" value="1"/>
</dbReference>
<dbReference type="EMBL" id="FPCG01000004">
    <property type="protein sequence ID" value="SFV22617.1"/>
    <property type="molecule type" value="Genomic_DNA"/>
</dbReference>
<dbReference type="Proteomes" id="UP000198881">
    <property type="component" value="Unassembled WGS sequence"/>
</dbReference>
<evidence type="ECO:0000256" key="3">
    <source>
        <dbReference type="ARBA" id="ARBA00022603"/>
    </source>
</evidence>
<dbReference type="GO" id="GO:0006298">
    <property type="term" value="P:mismatch repair"/>
    <property type="evidence" value="ECO:0007669"/>
    <property type="project" value="TreeGrafter"/>
</dbReference>
<gene>
    <name evidence="7" type="ORF">SAMN04487966_104229</name>
</gene>
<evidence type="ECO:0000256" key="1">
    <source>
        <dbReference type="ARBA" id="ARBA00006594"/>
    </source>
</evidence>
<dbReference type="InterPro" id="IPR012327">
    <property type="entry name" value="MeTrfase_D12"/>
</dbReference>
<dbReference type="RefSeq" id="WP_091696559.1">
    <property type="nucleotide sequence ID" value="NZ_FPCG01000004.1"/>
</dbReference>
<dbReference type="GO" id="GO:0009007">
    <property type="term" value="F:site-specific DNA-methyltransferase (adenine-specific) activity"/>
    <property type="evidence" value="ECO:0007669"/>
    <property type="project" value="UniProtKB-EC"/>
</dbReference>
<dbReference type="Pfam" id="PF02086">
    <property type="entry name" value="MethyltransfD12"/>
    <property type="match status" value="1"/>
</dbReference>
<dbReference type="InterPro" id="IPR023095">
    <property type="entry name" value="Ade_MeTrfase_dom_2"/>
</dbReference>
<dbReference type="STRING" id="574650.SAMN04487966_104229"/>
<proteinExistence type="inferred from homology"/>
<dbReference type="GO" id="GO:0009307">
    <property type="term" value="P:DNA restriction-modification system"/>
    <property type="evidence" value="ECO:0007669"/>
    <property type="project" value="InterPro"/>
</dbReference>
<comment type="similarity">
    <text evidence="1">Belongs to the N(4)/N(6)-methyltransferase family.</text>
</comment>
<evidence type="ECO:0000256" key="4">
    <source>
        <dbReference type="ARBA" id="ARBA00022679"/>
    </source>
</evidence>
<dbReference type="Gene3D" id="1.10.1020.10">
    <property type="entry name" value="Adenine-specific Methyltransferase, Domain 2"/>
    <property type="match status" value="1"/>
</dbReference>
<keyword evidence="8" id="KW-1185">Reference proteome</keyword>
<protein>
    <recommendedName>
        <fullName evidence="2">site-specific DNA-methyltransferase (adenine-specific)</fullName>
        <ecNumber evidence="2">2.1.1.72</ecNumber>
    </recommendedName>
</protein>
<reference evidence="7 8" key="1">
    <citation type="submission" date="2016-10" db="EMBL/GenBank/DDBJ databases">
        <authorList>
            <person name="de Groot N.N."/>
        </authorList>
    </citation>
    <scope>NUCLEOTIDE SEQUENCE [LARGE SCALE GENOMIC DNA]</scope>
    <source>
        <strain evidence="7 8">CGMCC 1.7054</strain>
    </source>
</reference>
<dbReference type="AlphaFoldDB" id="A0A1I7ML37"/>
<comment type="catalytic activity">
    <reaction evidence="6">
        <text>a 2'-deoxyadenosine in DNA + S-adenosyl-L-methionine = an N(6)-methyl-2'-deoxyadenosine in DNA + S-adenosyl-L-homocysteine + H(+)</text>
        <dbReference type="Rhea" id="RHEA:15197"/>
        <dbReference type="Rhea" id="RHEA-COMP:12418"/>
        <dbReference type="Rhea" id="RHEA-COMP:12419"/>
        <dbReference type="ChEBI" id="CHEBI:15378"/>
        <dbReference type="ChEBI" id="CHEBI:57856"/>
        <dbReference type="ChEBI" id="CHEBI:59789"/>
        <dbReference type="ChEBI" id="CHEBI:90615"/>
        <dbReference type="ChEBI" id="CHEBI:90616"/>
        <dbReference type="EC" id="2.1.1.72"/>
    </reaction>
</comment>
<dbReference type="InterPro" id="IPR029063">
    <property type="entry name" value="SAM-dependent_MTases_sf"/>
</dbReference>
<evidence type="ECO:0000313" key="7">
    <source>
        <dbReference type="EMBL" id="SFV22617.1"/>
    </source>
</evidence>
<evidence type="ECO:0000256" key="6">
    <source>
        <dbReference type="ARBA" id="ARBA00047942"/>
    </source>
</evidence>
<keyword evidence="3 7" id="KW-0489">Methyltransferase</keyword>
<evidence type="ECO:0000256" key="2">
    <source>
        <dbReference type="ARBA" id="ARBA00011900"/>
    </source>
</evidence>
<dbReference type="PANTHER" id="PTHR30481">
    <property type="entry name" value="DNA ADENINE METHYLASE"/>
    <property type="match status" value="1"/>
</dbReference>
<dbReference type="InterPro" id="IPR012263">
    <property type="entry name" value="M_m6A_EcoRV"/>
</dbReference>
<accession>A0A1I7ML37</accession>
<dbReference type="OrthoDB" id="9805629at2"/>
<dbReference type="PRINTS" id="PR00505">
    <property type="entry name" value="D12N6MTFRASE"/>
</dbReference>
<dbReference type="PIRSF" id="PIRSF000398">
    <property type="entry name" value="M_m6A_EcoRV"/>
    <property type="match status" value="1"/>
</dbReference>
<dbReference type="GO" id="GO:0032259">
    <property type="term" value="P:methylation"/>
    <property type="evidence" value="ECO:0007669"/>
    <property type="project" value="UniProtKB-KW"/>
</dbReference>
<dbReference type="SUPFAM" id="SSF53335">
    <property type="entry name" value="S-adenosyl-L-methionine-dependent methyltransferases"/>
    <property type="match status" value="1"/>
</dbReference>